<dbReference type="Gramene" id="OQU87272">
    <property type="protein sequence ID" value="OQU87272"/>
    <property type="gene ID" value="SORBI_3003G245201"/>
</dbReference>
<feature type="transmembrane region" description="Helical" evidence="10">
    <location>
        <begin position="350"/>
        <end position="375"/>
    </location>
</feature>
<gene>
    <name evidence="12" type="ORF">SORBI_3003G245201</name>
</gene>
<evidence type="ECO:0000259" key="11">
    <source>
        <dbReference type="PROSITE" id="PS50850"/>
    </source>
</evidence>
<comment type="similarity">
    <text evidence="8">Belongs to the major facilitator superfamily. Phosphate:H(+) symporter (TC 2.A.1.9) family.</text>
</comment>
<dbReference type="AlphaFoldDB" id="A0A1W0VYT3"/>
<evidence type="ECO:0000256" key="7">
    <source>
        <dbReference type="ARBA" id="ARBA00032043"/>
    </source>
</evidence>
<feature type="compositionally biased region" description="Acidic residues" evidence="9">
    <location>
        <begin position="88"/>
        <end position="102"/>
    </location>
</feature>
<feature type="compositionally biased region" description="Basic and acidic residues" evidence="9">
    <location>
        <begin position="75"/>
        <end position="84"/>
    </location>
</feature>
<dbReference type="InterPro" id="IPR023213">
    <property type="entry name" value="CAT-like_dom_sf"/>
</dbReference>
<evidence type="ECO:0000256" key="8">
    <source>
        <dbReference type="ARBA" id="ARBA00044504"/>
    </source>
</evidence>
<dbReference type="Pfam" id="PF00083">
    <property type="entry name" value="Sugar_tr"/>
    <property type="match status" value="1"/>
</dbReference>
<dbReference type="Proteomes" id="UP000000768">
    <property type="component" value="Chromosome 3"/>
</dbReference>
<dbReference type="InterPro" id="IPR036259">
    <property type="entry name" value="MFS_trans_sf"/>
</dbReference>
<dbReference type="PANTHER" id="PTHR24064">
    <property type="entry name" value="SOLUTE CARRIER FAMILY 22 MEMBER"/>
    <property type="match status" value="1"/>
</dbReference>
<comment type="subcellular location">
    <subcellularLocation>
        <location evidence="1">Membrane</location>
        <topology evidence="1">Multi-pass membrane protein</topology>
    </subcellularLocation>
</comment>
<evidence type="ECO:0000256" key="4">
    <source>
        <dbReference type="ARBA" id="ARBA00022847"/>
    </source>
</evidence>
<evidence type="ECO:0000256" key="5">
    <source>
        <dbReference type="ARBA" id="ARBA00022989"/>
    </source>
</evidence>
<feature type="region of interest" description="Disordered" evidence="9">
    <location>
        <begin position="75"/>
        <end position="105"/>
    </location>
</feature>
<dbReference type="EMBL" id="CM000762">
    <property type="protein sequence ID" value="OQU87272.1"/>
    <property type="molecule type" value="Genomic_DNA"/>
</dbReference>
<dbReference type="Gene3D" id="1.20.1250.20">
    <property type="entry name" value="MFS general substrate transporter like domains"/>
    <property type="match status" value="1"/>
</dbReference>
<feature type="transmembrane region" description="Helical" evidence="10">
    <location>
        <begin position="381"/>
        <end position="400"/>
    </location>
</feature>
<dbReference type="Gene3D" id="3.30.559.10">
    <property type="entry name" value="Chloramphenicol acetyltransferase-like domain"/>
    <property type="match status" value="1"/>
</dbReference>
<dbReference type="InParanoid" id="A0A1W0VYT3"/>
<feature type="domain" description="Major facilitator superfamily (MFS) profile" evidence="11">
    <location>
        <begin position="214"/>
        <end position="669"/>
    </location>
</feature>
<evidence type="ECO:0000256" key="1">
    <source>
        <dbReference type="ARBA" id="ARBA00004141"/>
    </source>
</evidence>
<protein>
    <recommendedName>
        <fullName evidence="7">H(+)/Pi cotransporter</fullName>
    </recommendedName>
</protein>
<evidence type="ECO:0000313" key="12">
    <source>
        <dbReference type="EMBL" id="OQU87272.1"/>
    </source>
</evidence>
<keyword evidence="2" id="KW-0813">Transport</keyword>
<evidence type="ECO:0000256" key="9">
    <source>
        <dbReference type="SAM" id="MobiDB-lite"/>
    </source>
</evidence>
<keyword evidence="13" id="KW-1185">Reference proteome</keyword>
<feature type="transmembrane region" description="Helical" evidence="10">
    <location>
        <begin position="568"/>
        <end position="586"/>
    </location>
</feature>
<dbReference type="PROSITE" id="PS50850">
    <property type="entry name" value="MFS"/>
    <property type="match status" value="1"/>
</dbReference>
<name>A0A1W0VYT3_SORBI</name>
<dbReference type="GO" id="GO:0015293">
    <property type="term" value="F:symporter activity"/>
    <property type="evidence" value="ECO:0007669"/>
    <property type="project" value="UniProtKB-KW"/>
</dbReference>
<accession>A0A1W0VYT3</accession>
<dbReference type="InterPro" id="IPR005829">
    <property type="entry name" value="Sugar_transporter_CS"/>
</dbReference>
<keyword evidence="5 10" id="KW-1133">Transmembrane helix</keyword>
<feature type="transmembrane region" description="Helical" evidence="10">
    <location>
        <begin position="255"/>
        <end position="274"/>
    </location>
</feature>
<dbReference type="PROSITE" id="PS00216">
    <property type="entry name" value="SUGAR_TRANSPORT_1"/>
    <property type="match status" value="1"/>
</dbReference>
<feature type="transmembrane region" description="Helical" evidence="10">
    <location>
        <begin position="286"/>
        <end position="305"/>
    </location>
</feature>
<evidence type="ECO:0000256" key="2">
    <source>
        <dbReference type="ARBA" id="ARBA00022592"/>
    </source>
</evidence>
<evidence type="ECO:0000256" key="10">
    <source>
        <dbReference type="SAM" id="Phobius"/>
    </source>
</evidence>
<reference evidence="12 13" key="1">
    <citation type="journal article" date="2009" name="Nature">
        <title>The Sorghum bicolor genome and the diversification of grasses.</title>
        <authorList>
            <person name="Paterson A.H."/>
            <person name="Bowers J.E."/>
            <person name="Bruggmann R."/>
            <person name="Dubchak I."/>
            <person name="Grimwood J."/>
            <person name="Gundlach H."/>
            <person name="Haberer G."/>
            <person name="Hellsten U."/>
            <person name="Mitros T."/>
            <person name="Poliakov A."/>
            <person name="Schmutz J."/>
            <person name="Spannagl M."/>
            <person name="Tang H."/>
            <person name="Wang X."/>
            <person name="Wicker T."/>
            <person name="Bharti A.K."/>
            <person name="Chapman J."/>
            <person name="Feltus F.A."/>
            <person name="Gowik U."/>
            <person name="Grigoriev I.V."/>
            <person name="Lyons E."/>
            <person name="Maher C.A."/>
            <person name="Martis M."/>
            <person name="Narechania A."/>
            <person name="Otillar R.P."/>
            <person name="Penning B.W."/>
            <person name="Salamov A.A."/>
            <person name="Wang Y."/>
            <person name="Zhang L."/>
            <person name="Carpita N.C."/>
            <person name="Freeling M."/>
            <person name="Gingle A.R."/>
            <person name="Hash C.T."/>
            <person name="Keller B."/>
            <person name="Klein P."/>
            <person name="Kresovich S."/>
            <person name="McCann M.C."/>
            <person name="Ming R."/>
            <person name="Peterson D.G."/>
            <person name="Mehboob-ur-Rahman"/>
            <person name="Ware D."/>
            <person name="Westhoff P."/>
            <person name="Mayer K.F."/>
            <person name="Messing J."/>
            <person name="Rokhsar D.S."/>
        </authorList>
    </citation>
    <scope>NUCLEOTIDE SEQUENCE [LARGE SCALE GENOMIC DNA]</scope>
    <source>
        <strain evidence="13">cv. BTx623</strain>
    </source>
</reference>
<keyword evidence="6 10" id="KW-0472">Membrane</keyword>
<evidence type="ECO:0000256" key="6">
    <source>
        <dbReference type="ARBA" id="ARBA00023136"/>
    </source>
</evidence>
<reference evidence="13" key="2">
    <citation type="journal article" date="2018" name="Plant J.">
        <title>The Sorghum bicolor reference genome: improved assembly, gene annotations, a transcriptome atlas, and signatures of genome organization.</title>
        <authorList>
            <person name="McCormick R.F."/>
            <person name="Truong S.K."/>
            <person name="Sreedasyam A."/>
            <person name="Jenkins J."/>
            <person name="Shu S."/>
            <person name="Sims D."/>
            <person name="Kennedy M."/>
            <person name="Amirebrahimi M."/>
            <person name="Weers B.D."/>
            <person name="McKinley B."/>
            <person name="Mattison A."/>
            <person name="Morishige D.T."/>
            <person name="Grimwood J."/>
            <person name="Schmutz J."/>
            <person name="Mullet J.E."/>
        </authorList>
    </citation>
    <scope>NUCLEOTIDE SEQUENCE [LARGE SCALE GENOMIC DNA]</scope>
    <source>
        <strain evidence="13">cv. BTx623</strain>
    </source>
</reference>
<dbReference type="CDD" id="cd17364">
    <property type="entry name" value="MFS_PhT"/>
    <property type="match status" value="1"/>
</dbReference>
<dbReference type="GO" id="GO:0016020">
    <property type="term" value="C:membrane"/>
    <property type="evidence" value="ECO:0007669"/>
    <property type="project" value="UniProtKB-SubCell"/>
</dbReference>
<proteinExistence type="inferred from homology"/>
<sequence>MDRVNNSGRSIDPWTCKVTKFKCGGFVLGLAINHCMFDGVGAMQFVNSWGETARGLPLSLPPALDRAVLRARDPPQVDFPHHEFTQITDDDADDGEDEEDSESPLLHRSFRFTPASIARLKAAVGALEEGRRACTTFEALAGFVWSARTRALGMRPSRRSKLLFAVDGRPRFSPPLPAGYFGNAIVLTSAACPAGELASSLPRAVRLVRGAAAAVTDVYMRSAVDYFEATRAAVAGVDTAHHGMPGEAGTLPPDAAAALNGAVLCGTFVGQLAFGWLGDSIGRRRAYGFALALVAVCPAASGLSFGRTAKAVVATLCFFRFWLGVGAGGGYPLSAAIVAEYANRRKRGAFLAAVYAMQGMGILLSNAVALVVSAAMTEADYVWRTILMVGAVPAALAFYLRMKLPETARYTALVAGDLRSAAADMSLVLCATIREQELDATVSGVDDKWGLFSAQFLRSHGLNLLATSSAWFLLDVTYYSQNILQKDLLGKLGWVSHSPVVTMSAVEEVSKLARALALIALCGAIPGYCFAIALIDVLGRRQLQIAGFLVMTLSMLTLAALYEHWTSHIAGFMVLYNVAFFFANVGPNTTTFVAPAELFPARLRCTCHRIAAASGRAGAVLGSFGFFPKKGADGGQYAAGIGTRNEVFVLAGTNFLGMLMTLFIPETRGTSLEVLSKEVIYEAVEDAACN</sequence>
<dbReference type="InterPro" id="IPR020846">
    <property type="entry name" value="MFS_dom"/>
</dbReference>
<dbReference type="InterPro" id="IPR005828">
    <property type="entry name" value="MFS_sugar_transport-like"/>
</dbReference>
<organism evidence="12 13">
    <name type="scientific">Sorghum bicolor</name>
    <name type="common">Sorghum</name>
    <name type="synonym">Sorghum vulgare</name>
    <dbReference type="NCBI Taxonomy" id="4558"/>
    <lineage>
        <taxon>Eukaryota</taxon>
        <taxon>Viridiplantae</taxon>
        <taxon>Streptophyta</taxon>
        <taxon>Embryophyta</taxon>
        <taxon>Tracheophyta</taxon>
        <taxon>Spermatophyta</taxon>
        <taxon>Magnoliopsida</taxon>
        <taxon>Liliopsida</taxon>
        <taxon>Poales</taxon>
        <taxon>Poaceae</taxon>
        <taxon>PACMAD clade</taxon>
        <taxon>Panicoideae</taxon>
        <taxon>Andropogonodae</taxon>
        <taxon>Andropogoneae</taxon>
        <taxon>Sorghinae</taxon>
        <taxon>Sorghum</taxon>
    </lineage>
</organism>
<dbReference type="GO" id="GO:0006817">
    <property type="term" value="P:phosphate ion transport"/>
    <property type="evidence" value="ECO:0007669"/>
    <property type="project" value="UniProtKB-KW"/>
</dbReference>
<evidence type="ECO:0000256" key="3">
    <source>
        <dbReference type="ARBA" id="ARBA00022692"/>
    </source>
</evidence>
<evidence type="ECO:0000313" key="13">
    <source>
        <dbReference type="Proteomes" id="UP000000768"/>
    </source>
</evidence>
<dbReference type="Pfam" id="PF02458">
    <property type="entry name" value="Transferase"/>
    <property type="match status" value="1"/>
</dbReference>
<dbReference type="SUPFAM" id="SSF103473">
    <property type="entry name" value="MFS general substrate transporter"/>
    <property type="match status" value="1"/>
</dbReference>
<keyword evidence="2" id="KW-0592">Phosphate transport</keyword>
<dbReference type="GO" id="GO:0016747">
    <property type="term" value="F:acyltransferase activity, transferring groups other than amino-acyl groups"/>
    <property type="evidence" value="ECO:0007669"/>
    <property type="project" value="UniProtKB-ARBA"/>
</dbReference>
<feature type="transmembrane region" description="Helical" evidence="10">
    <location>
        <begin position="515"/>
        <end position="538"/>
    </location>
</feature>
<feature type="transmembrane region" description="Helical" evidence="10">
    <location>
        <begin position="311"/>
        <end position="338"/>
    </location>
</feature>
<feature type="transmembrane region" description="Helical" evidence="10">
    <location>
        <begin position="545"/>
        <end position="562"/>
    </location>
</feature>
<keyword evidence="4" id="KW-0769">Symport</keyword>
<keyword evidence="3 10" id="KW-0812">Transmembrane</keyword>